<dbReference type="RefSeq" id="WP_223213964.1">
    <property type="nucleotide sequence ID" value="NZ_AP014612.1"/>
</dbReference>
<gene>
    <name evidence="1" type="ORF">SRT_03680</name>
</gene>
<evidence type="ECO:0000313" key="1">
    <source>
        <dbReference type="EMBL" id="BAQ23629.1"/>
    </source>
</evidence>
<organism evidence="1 2">
    <name type="scientific">Streptococcus troglodytae</name>
    <dbReference type="NCBI Taxonomy" id="1111760"/>
    <lineage>
        <taxon>Bacteria</taxon>
        <taxon>Bacillati</taxon>
        <taxon>Bacillota</taxon>
        <taxon>Bacilli</taxon>
        <taxon>Lactobacillales</taxon>
        <taxon>Streptococcaceae</taxon>
        <taxon>Streptococcus</taxon>
    </lineage>
</organism>
<dbReference type="Proteomes" id="UP000217758">
    <property type="component" value="Chromosome"/>
</dbReference>
<dbReference type="AlphaFoldDB" id="A0A1L7LHM1"/>
<proteinExistence type="predicted"/>
<dbReference type="EMBL" id="AP014612">
    <property type="protein sequence ID" value="BAQ23629.1"/>
    <property type="molecule type" value="Genomic_DNA"/>
</dbReference>
<reference evidence="1 2" key="1">
    <citation type="journal article" date="2016" name="Microbiol. Immunol.">
        <title>Complete genome sequence of Streptococcus troglodytae TKU31 isolated from the oral cavity of a chimpanzee (Pan troglodytes).</title>
        <authorList>
            <person name="Okamoto M."/>
            <person name="Naito M."/>
            <person name="Miyanohara M."/>
            <person name="Imai S."/>
            <person name="Nomura Y."/>
            <person name="Saito W."/>
            <person name="Momoi Y."/>
            <person name="Takada K."/>
            <person name="Miyabe-Nishiwaki T."/>
            <person name="Tomonaga M."/>
            <person name="Hanada N."/>
        </authorList>
    </citation>
    <scope>NUCLEOTIDE SEQUENCE [LARGE SCALE GENOMIC DNA]</scope>
    <source>
        <strain evidence="2">TKU 31</strain>
    </source>
</reference>
<evidence type="ECO:0000313" key="2">
    <source>
        <dbReference type="Proteomes" id="UP000217758"/>
    </source>
</evidence>
<keyword evidence="2" id="KW-1185">Reference proteome</keyword>
<protein>
    <submittedName>
        <fullName evidence="1">Uncharacterized protein</fullName>
    </submittedName>
</protein>
<dbReference type="KEGG" id="strg:SRT_03680"/>
<sequence length="294" mass="34289">MDNKSSELDIETVDYALRTGGIIDSNSEIFKFLVTVFSGTVRENMQIELPDLFAKFKRPSLQTKGNRNIGQSLASQHFLELDIPGTFTLTNSGIRQIIDYVKQDIIQKIRSRLSLYNRDSLVIQMILLASVLSKITVCMDTDFIQTENDVIDSLIIHFNRLKSHIFFDPRVYLGELKSCLEFVVNELLTIEKAKENHSQTKNFMDFRELFELFGLCFSIFQLESYSDILPFMNTAEREDISFTEEFGIKFPSRVFEQFTKYLVDTRDEIVVIGDKKIDIIMEYLKKVKKYHRPY</sequence>
<name>A0A1L7LHM1_9STRE</name>
<accession>A0A1L7LHM1</accession>